<dbReference type="PANTHER" id="PTHR46653">
    <property type="entry name" value="SPECIFICITY PROTEIN PHOSPHATASE, PUTATIVE-RELATED"/>
    <property type="match status" value="1"/>
</dbReference>
<feature type="compositionally biased region" description="Low complexity" evidence="1">
    <location>
        <begin position="948"/>
        <end position="961"/>
    </location>
</feature>
<protein>
    <submittedName>
        <fullName evidence="4">Dual specificity catalytic domain containing protein</fullName>
    </submittedName>
</protein>
<dbReference type="InParanoid" id="A0A078AH11"/>
<proteinExistence type="predicted"/>
<dbReference type="SUPFAM" id="SSF52799">
    <property type="entry name" value="(Phosphotyrosine protein) phosphatases II"/>
    <property type="match status" value="1"/>
</dbReference>
<feature type="compositionally biased region" description="Polar residues" evidence="1">
    <location>
        <begin position="902"/>
        <end position="936"/>
    </location>
</feature>
<dbReference type="Proteomes" id="UP000039865">
    <property type="component" value="Unassembled WGS sequence"/>
</dbReference>
<feature type="compositionally biased region" description="Low complexity" evidence="1">
    <location>
        <begin position="293"/>
        <end position="327"/>
    </location>
</feature>
<keyword evidence="5" id="KW-1185">Reference proteome</keyword>
<organism evidence="4 5">
    <name type="scientific">Stylonychia lemnae</name>
    <name type="common">Ciliate</name>
    <dbReference type="NCBI Taxonomy" id="5949"/>
    <lineage>
        <taxon>Eukaryota</taxon>
        <taxon>Sar</taxon>
        <taxon>Alveolata</taxon>
        <taxon>Ciliophora</taxon>
        <taxon>Intramacronucleata</taxon>
        <taxon>Spirotrichea</taxon>
        <taxon>Stichotrichia</taxon>
        <taxon>Sporadotrichida</taxon>
        <taxon>Oxytrichidae</taxon>
        <taxon>Stylonychinae</taxon>
        <taxon>Stylonychia</taxon>
    </lineage>
</organism>
<feature type="compositionally biased region" description="Low complexity" evidence="1">
    <location>
        <begin position="875"/>
        <end position="887"/>
    </location>
</feature>
<accession>A0A078AH11</accession>
<feature type="compositionally biased region" description="Polar residues" evidence="1">
    <location>
        <begin position="688"/>
        <end position="704"/>
    </location>
</feature>
<reference evidence="4 5" key="1">
    <citation type="submission" date="2014-06" db="EMBL/GenBank/DDBJ databases">
        <authorList>
            <person name="Swart Estienne"/>
        </authorList>
    </citation>
    <scope>NUCLEOTIDE SEQUENCE [LARGE SCALE GENOMIC DNA]</scope>
    <source>
        <strain evidence="4 5">130c</strain>
    </source>
</reference>
<dbReference type="InterPro" id="IPR000387">
    <property type="entry name" value="Tyr_Pase_dom"/>
</dbReference>
<feature type="region of interest" description="Disordered" evidence="1">
    <location>
        <begin position="902"/>
        <end position="974"/>
    </location>
</feature>
<feature type="region of interest" description="Disordered" evidence="1">
    <location>
        <begin position="292"/>
        <end position="327"/>
    </location>
</feature>
<feature type="domain" description="Tyrosine-protein phosphatase" evidence="2">
    <location>
        <begin position="20"/>
        <end position="167"/>
    </location>
</feature>
<dbReference type="PROSITE" id="PS50054">
    <property type="entry name" value="TYR_PHOSPHATASE_DUAL"/>
    <property type="match status" value="1"/>
</dbReference>
<feature type="region of interest" description="Disordered" evidence="1">
    <location>
        <begin position="512"/>
        <end position="537"/>
    </location>
</feature>
<evidence type="ECO:0000259" key="3">
    <source>
        <dbReference type="PROSITE" id="PS50056"/>
    </source>
</evidence>
<feature type="compositionally biased region" description="Polar residues" evidence="1">
    <location>
        <begin position="962"/>
        <end position="974"/>
    </location>
</feature>
<feature type="region of interest" description="Disordered" evidence="1">
    <location>
        <begin position="805"/>
        <end position="887"/>
    </location>
</feature>
<evidence type="ECO:0000259" key="2">
    <source>
        <dbReference type="PROSITE" id="PS50054"/>
    </source>
</evidence>
<dbReference type="InterPro" id="IPR029021">
    <property type="entry name" value="Prot-tyrosine_phosphatase-like"/>
</dbReference>
<gene>
    <name evidence="4" type="primary">Contig6200.g6629</name>
    <name evidence="4" type="ORF">STYLEM_9144</name>
</gene>
<feature type="compositionally biased region" description="Polar residues" evidence="1">
    <location>
        <begin position="805"/>
        <end position="820"/>
    </location>
</feature>
<dbReference type="Pfam" id="PF00782">
    <property type="entry name" value="DSPc"/>
    <property type="match status" value="1"/>
</dbReference>
<feature type="compositionally biased region" description="Polar residues" evidence="1">
    <location>
        <begin position="660"/>
        <end position="681"/>
    </location>
</feature>
<dbReference type="EMBL" id="CCKQ01008680">
    <property type="protein sequence ID" value="CDW80148.1"/>
    <property type="molecule type" value="Genomic_DNA"/>
</dbReference>
<dbReference type="OMA" id="ITIHRRI"/>
<feature type="domain" description="Tyrosine specific protein phosphatases" evidence="3">
    <location>
        <begin position="91"/>
        <end position="148"/>
    </location>
</feature>
<feature type="compositionally biased region" description="Low complexity" evidence="1">
    <location>
        <begin position="847"/>
        <end position="864"/>
    </location>
</feature>
<evidence type="ECO:0000313" key="5">
    <source>
        <dbReference type="Proteomes" id="UP000039865"/>
    </source>
</evidence>
<dbReference type="InterPro" id="IPR020422">
    <property type="entry name" value="TYR_PHOSPHATASE_DUAL_dom"/>
</dbReference>
<feature type="region of interest" description="Disordered" evidence="1">
    <location>
        <begin position="468"/>
        <end position="499"/>
    </location>
</feature>
<dbReference type="AlphaFoldDB" id="A0A078AH11"/>
<evidence type="ECO:0000313" key="4">
    <source>
        <dbReference type="EMBL" id="CDW80148.1"/>
    </source>
</evidence>
<dbReference type="InterPro" id="IPR000340">
    <property type="entry name" value="Dual-sp_phosphatase_cat-dom"/>
</dbReference>
<dbReference type="Gene3D" id="3.90.190.10">
    <property type="entry name" value="Protein tyrosine phosphatase superfamily"/>
    <property type="match status" value="1"/>
</dbReference>
<feature type="region of interest" description="Disordered" evidence="1">
    <location>
        <begin position="660"/>
        <end position="704"/>
    </location>
</feature>
<dbReference type="SMART" id="SM00195">
    <property type="entry name" value="DSPc"/>
    <property type="match status" value="1"/>
</dbReference>
<feature type="region of interest" description="Disordered" evidence="1">
    <location>
        <begin position="376"/>
        <end position="396"/>
    </location>
</feature>
<evidence type="ECO:0000256" key="1">
    <source>
        <dbReference type="SAM" id="MobiDB-lite"/>
    </source>
</evidence>
<sequence length="1028" mass="115338">MAQQQQLMSSQSPMDDDMIGAIKIKDALFIGDEFAAQDLEFVVANKVTHIVNCAGKQVPNHWEPIGVAYMTFYWLDQENQILFDPSDETTNKIYDFIDGALGNAESVLVHSVRGQSRSSCVIAAYLMRKYKWSLLKTLEFLNSRRPDLEIRATFIHQLSAYEARLHKTGNGPKTQKWTEISEENCFLESEELLLRNTFLNAQMGPIAQFNPALLNDQMNPNQKLKWIDEHTNGQELLGQEGDPEMDLCLKTHIEEITIHRRIHPKSVKTAIKVPVCQNQVMKNFPSMYYTAEQHQQLQQQQQQQNKANHNQQNSQEKPKQNSNQNSLQNSGHIVLNQNQVKMNPLSNVQQSNQQPQQFQDLKQGSFDKRQIKVVQPGQISNQQQQQQQPTSQPQLQQIRQPQMFYPKVDDSVHSEDLSELNNEVIQQNNRQSVQKKSINTIGNVVVPQMNPATNISQLDNKYPVLNQHNQQQQQQQQNSIPQQQQQQVQNQQQNQSQGRVQNYQPISNQINAPQVNPMINSDTMKNQNPQFSGNQQMPVNNELMRKNLDEQRRIHQIATQMGAQQQVIQTTSQMQQVQPNVTNIINNNNINNFFIQNPPIDILNNNADRKQQPQLQNQGIPQKIQIQNRSDNPQKIQIVHQSQVQQTFNPQQVSLNQRLQQSTATASKQRSGSARPIQNINGDAEPLASNNNQIINTDNSESNVMNPQKLQNINEISKNGSANAKPQQIVKKKRGESPQIQTMVNKYGGTNAASGTSNMYQQLQNQIKTSQNRIITTQGQQQPLIQSAQPKINGFGSARAGATQLNNQSKGTTNGSQGIKLNSFRGGPVKATQNAIDSKGPIQLNKSGGQPISSQIQGQPQHQQRPNSSKPVLKNSFNNDNSNNMTANINESNIALGQVIQESQQKRPQSTGNRPSSPGTGKIIKTNNQDSSQRSQSKGKPRLRSASPGQNNNSVGQNSNPTQQPSNLGQPVNVINKNGQSLKTAMAKSGLGQRIAQVTGVGPVTGSTKHVPQLYMRGYSPSKPKWKK</sequence>
<dbReference type="PROSITE" id="PS50056">
    <property type="entry name" value="TYR_PHOSPHATASE_2"/>
    <property type="match status" value="1"/>
</dbReference>
<dbReference type="PANTHER" id="PTHR46653:SF1">
    <property type="entry name" value="SPECIFICITY PROTEIN PHOSPHATASE, PUTATIVE-RELATED"/>
    <property type="match status" value="1"/>
</dbReference>
<name>A0A078AH11_STYLE</name>
<dbReference type="CDD" id="cd14498">
    <property type="entry name" value="DSP"/>
    <property type="match status" value="1"/>
</dbReference>
<dbReference type="OrthoDB" id="10252009at2759"/>